<gene>
    <name evidence="1" type="ORF">RBI_I01602</name>
</gene>
<evidence type="ECO:0000313" key="1">
    <source>
        <dbReference type="EMBL" id="CCO05304.1"/>
    </source>
</evidence>
<dbReference type="EMBL" id="HF545616">
    <property type="protein sequence ID" value="CCO05304.1"/>
    <property type="molecule type" value="Genomic_DNA"/>
</dbReference>
<dbReference type="Proteomes" id="UP000027600">
    <property type="component" value="Chromosome I"/>
</dbReference>
<evidence type="ECO:0008006" key="3">
    <source>
        <dbReference type="Google" id="ProtNLM"/>
    </source>
</evidence>
<proteinExistence type="predicted"/>
<reference evidence="1 2" key="1">
    <citation type="journal article" date="2014" name="Int. J. Syst. Evol. Microbiol.">
        <title>Complete genome of a new Firmicutes species belonging to the dominant human colonic microbiota ('Ruminococcus bicirculans') reveals two chromosomes and a selective capacity to utilize plant glucans.</title>
        <authorList>
            <consortium name="NISC Comparative Sequencing Program"/>
            <person name="Wegmann U."/>
            <person name="Louis P."/>
            <person name="Goesmann A."/>
            <person name="Henrissat B."/>
            <person name="Duncan S.H."/>
            <person name="Flint H.J."/>
        </authorList>
    </citation>
    <scope>NUCLEOTIDE SEQUENCE [LARGE SCALE GENOMIC DNA]</scope>
    <source>
        <strain evidence="1 2">80/3</strain>
    </source>
</reference>
<accession>A0ABP1WHF3</accession>
<evidence type="ECO:0000313" key="2">
    <source>
        <dbReference type="Proteomes" id="UP000027600"/>
    </source>
</evidence>
<keyword evidence="2" id="KW-1185">Reference proteome</keyword>
<organism evidence="1 2">
    <name type="scientific">Ruminococcus bicirculans</name>
    <name type="common">ex Wegman et al. 2014</name>
    <dbReference type="NCBI Taxonomy" id="1160721"/>
    <lineage>
        <taxon>Bacteria</taxon>
        <taxon>Bacillati</taxon>
        <taxon>Bacillota</taxon>
        <taxon>Clostridia</taxon>
        <taxon>Eubacteriales</taxon>
        <taxon>Oscillospiraceae</taxon>
        <taxon>Ruminococcus</taxon>
    </lineage>
</organism>
<protein>
    <recommendedName>
        <fullName evidence="3">HTH cro/C1-type domain-containing protein</fullName>
    </recommendedName>
</protein>
<name>A0ABP1WHF3_9FIRM</name>
<sequence>MFQQAKGGFNVYKTYRNLEAELSRYGIARKDIAAVLGLNVNTVSEKLSNPDRLKLKEAQTIRRTFFPKLTMEYLFDDGELSGKYQREA</sequence>